<dbReference type="OrthoDB" id="8732650at2"/>
<dbReference type="GO" id="GO:0015891">
    <property type="term" value="P:siderophore transport"/>
    <property type="evidence" value="ECO:0007669"/>
    <property type="project" value="InterPro"/>
</dbReference>
<keyword evidence="12" id="KW-0732">Signal</keyword>
<evidence type="ECO:0000256" key="10">
    <source>
        <dbReference type="PROSITE-ProRule" id="PRU01360"/>
    </source>
</evidence>
<dbReference type="PANTHER" id="PTHR32552">
    <property type="entry name" value="FERRICHROME IRON RECEPTOR-RELATED"/>
    <property type="match status" value="1"/>
</dbReference>
<evidence type="ECO:0000259" key="13">
    <source>
        <dbReference type="Pfam" id="PF00593"/>
    </source>
</evidence>
<accession>A0A4V3RJ73</accession>
<proteinExistence type="inferred from homology"/>
<dbReference type="CDD" id="cd01347">
    <property type="entry name" value="ligand_gated_channel"/>
    <property type="match status" value="1"/>
</dbReference>
<dbReference type="InterPro" id="IPR036942">
    <property type="entry name" value="Beta-barrel_TonB_sf"/>
</dbReference>
<feature type="domain" description="TonB-dependent receptor-like beta-barrel" evidence="13">
    <location>
        <begin position="236"/>
        <end position="664"/>
    </location>
</feature>
<evidence type="ECO:0000256" key="2">
    <source>
        <dbReference type="ARBA" id="ARBA00009810"/>
    </source>
</evidence>
<keyword evidence="4 10" id="KW-1134">Transmembrane beta strand</keyword>
<feature type="chain" id="PRO_5020883914" evidence="12">
    <location>
        <begin position="25"/>
        <end position="689"/>
    </location>
</feature>
<keyword evidence="9 10" id="KW-0998">Cell outer membrane</keyword>
<protein>
    <submittedName>
        <fullName evidence="15">TonB-dependent receptor</fullName>
    </submittedName>
</protein>
<evidence type="ECO:0000256" key="1">
    <source>
        <dbReference type="ARBA" id="ARBA00004571"/>
    </source>
</evidence>
<keyword evidence="6 11" id="KW-0798">TonB box</keyword>
<comment type="subcellular location">
    <subcellularLocation>
        <location evidence="1 10">Cell outer membrane</location>
        <topology evidence="1 10">Multi-pass membrane protein</topology>
    </subcellularLocation>
</comment>
<dbReference type="InterPro" id="IPR000531">
    <property type="entry name" value="Beta-barrel_TonB"/>
</dbReference>
<evidence type="ECO:0000256" key="7">
    <source>
        <dbReference type="ARBA" id="ARBA00023136"/>
    </source>
</evidence>
<comment type="caution">
    <text evidence="15">The sequence shown here is derived from an EMBL/GenBank/DDBJ whole genome shotgun (WGS) entry which is preliminary data.</text>
</comment>
<dbReference type="Pfam" id="PF00593">
    <property type="entry name" value="TonB_dep_Rec_b-barrel"/>
    <property type="match status" value="1"/>
</dbReference>
<dbReference type="SUPFAM" id="SSF56935">
    <property type="entry name" value="Porins"/>
    <property type="match status" value="1"/>
</dbReference>
<evidence type="ECO:0000256" key="8">
    <source>
        <dbReference type="ARBA" id="ARBA00023170"/>
    </source>
</evidence>
<comment type="similarity">
    <text evidence="2 10 11">Belongs to the TonB-dependent receptor family.</text>
</comment>
<keyword evidence="7 10" id="KW-0472">Membrane</keyword>
<dbReference type="PROSITE" id="PS52016">
    <property type="entry name" value="TONB_DEPENDENT_REC_3"/>
    <property type="match status" value="1"/>
</dbReference>
<sequence>MLSAPLPRLAALAVALSAACAAHAQSTPDSAPRVRSATDLDAIRVTAERTHTATGALGDRPVRDTPFAISVVGRDDLEKRQVVALGEAFLTDPSVVTQVSAYASGWSSPVRNRGIDLSYDSYRVNGLQVSSWGTEWPLEVMDQVELLKGPGGFMYGFGQPGGIVNYVTKKPTDTPTFAAQLGWREQGIVSGQIDIGGRGGNDDMFGYRFNAYQEKGETFNGGEVDRKVGAVSLDARLSDRLTWTFDGVFQQRDLGNESPQYYFIGLTTLPRPIAGDVDNSIDGTYYDTRSSLLSTGLDWQINSDWKASLNYGVTTSWNDVNKVFAYIDDVNGDYNVNTYELGGRSEWKQAQAIVQGRFRTGPLSHQLVAGMSHQTSLGWDRPYEWNTIGRGNLYQRPTLRHDPVGSRVLTRGSETVQQAVFVSDTVALGRGWSVLAGARYNDFHNKGAYHTYPVTPTYAVMYKPADAVTLYASYVESLEAGSRVGSDYINAGEVLDPTLSRQFEIGAKIETPRWNANAAAFRLERGATIDRLTGAGKQLVQDGVTLYEGVEVSGTVRLSDALTVGGGVTWLDPIYDRLSPDNAANQGNRASGAARWNGVVHADYSVPQIDGLSLYALARYYGDVYYNVENTLKLPDYTLFNAGIGYRMQANGHPVTWRAGVENLTNRTYWSNAGVGLPRSVAVSVRFDL</sequence>
<feature type="signal peptide" evidence="12">
    <location>
        <begin position="1"/>
        <end position="24"/>
    </location>
</feature>
<keyword evidence="8 15" id="KW-0675">Receptor</keyword>
<evidence type="ECO:0000256" key="4">
    <source>
        <dbReference type="ARBA" id="ARBA00022452"/>
    </source>
</evidence>
<evidence type="ECO:0000256" key="3">
    <source>
        <dbReference type="ARBA" id="ARBA00022448"/>
    </source>
</evidence>
<evidence type="ECO:0000313" key="15">
    <source>
        <dbReference type="EMBL" id="TGY34540.1"/>
    </source>
</evidence>
<evidence type="ECO:0000256" key="5">
    <source>
        <dbReference type="ARBA" id="ARBA00022692"/>
    </source>
</evidence>
<dbReference type="Gene3D" id="2.170.130.10">
    <property type="entry name" value="TonB-dependent receptor, plug domain"/>
    <property type="match status" value="1"/>
</dbReference>
<gene>
    <name evidence="15" type="ORF">E5352_08830</name>
</gene>
<feature type="domain" description="TonB-dependent receptor plug" evidence="14">
    <location>
        <begin position="62"/>
        <end position="163"/>
    </location>
</feature>
<dbReference type="EMBL" id="SRYW01000006">
    <property type="protein sequence ID" value="TGY34540.1"/>
    <property type="molecule type" value="Genomic_DNA"/>
</dbReference>
<name>A0A4V3RJ73_STEMA</name>
<keyword evidence="3 10" id="KW-0813">Transport</keyword>
<evidence type="ECO:0000259" key="14">
    <source>
        <dbReference type="Pfam" id="PF07715"/>
    </source>
</evidence>
<dbReference type="PANTHER" id="PTHR32552:SF82">
    <property type="entry name" value="FCUA PROTEIN"/>
    <property type="match status" value="1"/>
</dbReference>
<dbReference type="RefSeq" id="WP_136004597.1">
    <property type="nucleotide sequence ID" value="NZ_SRYW01000006.1"/>
</dbReference>
<dbReference type="NCBIfam" id="TIGR01783">
    <property type="entry name" value="TonB-siderophor"/>
    <property type="match status" value="1"/>
</dbReference>
<evidence type="ECO:0000256" key="11">
    <source>
        <dbReference type="RuleBase" id="RU003357"/>
    </source>
</evidence>
<keyword evidence="5 10" id="KW-0812">Transmembrane</keyword>
<dbReference type="AlphaFoldDB" id="A0A4V3RJ73"/>
<dbReference type="GO" id="GO:0015344">
    <property type="term" value="F:siderophore uptake transmembrane transporter activity"/>
    <property type="evidence" value="ECO:0007669"/>
    <property type="project" value="TreeGrafter"/>
</dbReference>
<dbReference type="GO" id="GO:0038023">
    <property type="term" value="F:signaling receptor activity"/>
    <property type="evidence" value="ECO:0007669"/>
    <property type="project" value="InterPro"/>
</dbReference>
<evidence type="ECO:0000256" key="9">
    <source>
        <dbReference type="ARBA" id="ARBA00023237"/>
    </source>
</evidence>
<dbReference type="Gene3D" id="2.40.170.20">
    <property type="entry name" value="TonB-dependent receptor, beta-barrel domain"/>
    <property type="match status" value="1"/>
</dbReference>
<evidence type="ECO:0000256" key="12">
    <source>
        <dbReference type="SAM" id="SignalP"/>
    </source>
</evidence>
<dbReference type="InterPro" id="IPR039426">
    <property type="entry name" value="TonB-dep_rcpt-like"/>
</dbReference>
<evidence type="ECO:0000313" key="16">
    <source>
        <dbReference type="Proteomes" id="UP000306631"/>
    </source>
</evidence>
<dbReference type="Proteomes" id="UP000306631">
    <property type="component" value="Unassembled WGS sequence"/>
</dbReference>
<organism evidence="15 16">
    <name type="scientific">Stenotrophomonas maltophilia</name>
    <name type="common">Pseudomonas maltophilia</name>
    <name type="synonym">Xanthomonas maltophilia</name>
    <dbReference type="NCBI Taxonomy" id="40324"/>
    <lineage>
        <taxon>Bacteria</taxon>
        <taxon>Pseudomonadati</taxon>
        <taxon>Pseudomonadota</taxon>
        <taxon>Gammaproteobacteria</taxon>
        <taxon>Lysobacterales</taxon>
        <taxon>Lysobacteraceae</taxon>
        <taxon>Stenotrophomonas</taxon>
        <taxon>Stenotrophomonas maltophilia group</taxon>
    </lineage>
</organism>
<dbReference type="InterPro" id="IPR037066">
    <property type="entry name" value="Plug_dom_sf"/>
</dbReference>
<dbReference type="InterPro" id="IPR012910">
    <property type="entry name" value="Plug_dom"/>
</dbReference>
<dbReference type="GO" id="GO:0009279">
    <property type="term" value="C:cell outer membrane"/>
    <property type="evidence" value="ECO:0007669"/>
    <property type="project" value="UniProtKB-SubCell"/>
</dbReference>
<reference evidence="15 16" key="1">
    <citation type="submission" date="2019-04" db="EMBL/GenBank/DDBJ databases">
        <title>Microbes associate with the intestines of laboratory mice.</title>
        <authorList>
            <person name="Navarre W."/>
            <person name="Wong E."/>
            <person name="Huang K."/>
            <person name="Tropini C."/>
            <person name="Ng K."/>
            <person name="Yu B."/>
        </authorList>
    </citation>
    <scope>NUCLEOTIDE SEQUENCE [LARGE SCALE GENOMIC DNA]</scope>
    <source>
        <strain evidence="15 16">NM62_B4-13</strain>
    </source>
</reference>
<dbReference type="Pfam" id="PF07715">
    <property type="entry name" value="Plug"/>
    <property type="match status" value="1"/>
</dbReference>
<evidence type="ECO:0000256" key="6">
    <source>
        <dbReference type="ARBA" id="ARBA00023077"/>
    </source>
</evidence>
<dbReference type="InterPro" id="IPR010105">
    <property type="entry name" value="TonB_sidphr_rcpt"/>
</dbReference>